<proteinExistence type="predicted"/>
<reference evidence="3" key="1">
    <citation type="submission" date="2024-06" db="EMBL/GenBank/DDBJ databases">
        <title>Draft Genome Sequences of Epichloe bromicola Strains Isolated from Elymus ciliaris.</title>
        <authorList>
            <consortium name="Epichloe bromicola genome sequencing consortium"/>
            <person name="Miura A."/>
            <person name="Imano S."/>
            <person name="Ashida A."/>
            <person name="Sato I."/>
            <person name="Chiba S."/>
            <person name="Tanaka A."/>
            <person name="Camagna M."/>
            <person name="Takemoto D."/>
        </authorList>
    </citation>
    <scope>NUCLEOTIDE SEQUENCE [LARGE SCALE GENOMIC DNA]</scope>
    <source>
        <strain evidence="3">DP</strain>
    </source>
</reference>
<dbReference type="Proteomes" id="UP001562357">
    <property type="component" value="Unassembled WGS sequence"/>
</dbReference>
<gene>
    <name evidence="2" type="primary">g5689</name>
    <name evidence="2" type="ORF">EsDP_00005689</name>
</gene>
<evidence type="ECO:0000313" key="2">
    <source>
        <dbReference type="EMBL" id="GAB0137424.1"/>
    </source>
</evidence>
<comment type="caution">
    <text evidence="2">The sequence shown here is derived from an EMBL/GenBank/DDBJ whole genome shotgun (WGS) entry which is preliminary data.</text>
</comment>
<feature type="chain" id="PRO_5045078278" evidence="1">
    <location>
        <begin position="21"/>
        <end position="166"/>
    </location>
</feature>
<dbReference type="EMBL" id="BAAFGZ010000279">
    <property type="protein sequence ID" value="GAB0137424.1"/>
    <property type="molecule type" value="Genomic_DNA"/>
</dbReference>
<keyword evidence="1" id="KW-0732">Signal</keyword>
<evidence type="ECO:0000256" key="1">
    <source>
        <dbReference type="SAM" id="SignalP"/>
    </source>
</evidence>
<keyword evidence="3" id="KW-1185">Reference proteome</keyword>
<name>A0ABQ0CVF7_9HYPO</name>
<protein>
    <submittedName>
        <fullName evidence="2">Uncharacterized protein</fullName>
    </submittedName>
</protein>
<sequence>MRFQRAFFEILLATAVYGAAIPPHAAGDAPNTLLEHGLAPINPVVDLIRHRRGGSCLFHFPLFAVNRHDRQSLQTTIDESRSDTYDFGDDLEVTIMAEHVKGDRHIGVVISNAGVIPGSIVLSNYRDTLEKTPVRETIEIDYSLGTKRTCVRLPRLDGTWYIQRSL</sequence>
<organism evidence="2 3">
    <name type="scientific">Epichloe bromicola</name>
    <dbReference type="NCBI Taxonomy" id="79588"/>
    <lineage>
        <taxon>Eukaryota</taxon>
        <taxon>Fungi</taxon>
        <taxon>Dikarya</taxon>
        <taxon>Ascomycota</taxon>
        <taxon>Pezizomycotina</taxon>
        <taxon>Sordariomycetes</taxon>
        <taxon>Hypocreomycetidae</taxon>
        <taxon>Hypocreales</taxon>
        <taxon>Clavicipitaceae</taxon>
        <taxon>Epichloe</taxon>
    </lineage>
</organism>
<feature type="signal peptide" evidence="1">
    <location>
        <begin position="1"/>
        <end position="20"/>
    </location>
</feature>
<accession>A0ABQ0CVF7</accession>
<evidence type="ECO:0000313" key="3">
    <source>
        <dbReference type="Proteomes" id="UP001562357"/>
    </source>
</evidence>